<evidence type="ECO:0000256" key="1">
    <source>
        <dbReference type="SAM" id="MobiDB-lite"/>
    </source>
</evidence>
<keyword evidence="3" id="KW-1185">Reference proteome</keyword>
<feature type="compositionally biased region" description="Acidic residues" evidence="1">
    <location>
        <begin position="66"/>
        <end position="75"/>
    </location>
</feature>
<organism evidence="2 3">
    <name type="scientific">Hibiscus sabdariffa</name>
    <name type="common">roselle</name>
    <dbReference type="NCBI Taxonomy" id="183260"/>
    <lineage>
        <taxon>Eukaryota</taxon>
        <taxon>Viridiplantae</taxon>
        <taxon>Streptophyta</taxon>
        <taxon>Embryophyta</taxon>
        <taxon>Tracheophyta</taxon>
        <taxon>Spermatophyta</taxon>
        <taxon>Magnoliopsida</taxon>
        <taxon>eudicotyledons</taxon>
        <taxon>Gunneridae</taxon>
        <taxon>Pentapetalae</taxon>
        <taxon>rosids</taxon>
        <taxon>malvids</taxon>
        <taxon>Malvales</taxon>
        <taxon>Malvaceae</taxon>
        <taxon>Malvoideae</taxon>
        <taxon>Hibiscus</taxon>
    </lineage>
</organism>
<protein>
    <submittedName>
        <fullName evidence="2">Uncharacterized protein</fullName>
    </submittedName>
</protein>
<feature type="region of interest" description="Disordered" evidence="1">
    <location>
        <begin position="233"/>
        <end position="269"/>
    </location>
</feature>
<dbReference type="EMBL" id="JBBPBN010000013">
    <property type="protein sequence ID" value="KAK9025902.1"/>
    <property type="molecule type" value="Genomic_DNA"/>
</dbReference>
<evidence type="ECO:0000313" key="2">
    <source>
        <dbReference type="EMBL" id="KAK9025902.1"/>
    </source>
</evidence>
<proteinExistence type="predicted"/>
<accession>A0ABR2SKX4</accession>
<dbReference type="Proteomes" id="UP001396334">
    <property type="component" value="Unassembled WGS sequence"/>
</dbReference>
<gene>
    <name evidence="2" type="ORF">V6N11_038756</name>
</gene>
<name>A0ABR2SKX4_9ROSI</name>
<evidence type="ECO:0000313" key="3">
    <source>
        <dbReference type="Proteomes" id="UP001396334"/>
    </source>
</evidence>
<comment type="caution">
    <text evidence="2">The sequence shown here is derived from an EMBL/GenBank/DDBJ whole genome shotgun (WGS) entry which is preliminary data.</text>
</comment>
<sequence>MIADFAVRSNTPRNPRKHRRLDDDPPDTGDPRGMLPPSPPGQSTFAEPRIPSYKDKLTGSSRLPSEEDEALDEDDIEILEGDVTTSIVDASPPAQDQPSEVDAFGPWMIVERRQRRGPKKSTVTDINSTSVPQVRSRFSPLFDEGSGFQPSEVVEPRRPLGFVANGKSIAAKPTKVSKPSKSVINVCKPLSVARSLLMSCFANKASSSSTLPYVLPISKPIDRDNHSVITISENDDPNFVRTPKYQEKTDRSLPPGDPPDVQGGHDIDMPLLDRSTISVNKIESSASNSDMSIDVAVVDGTA</sequence>
<feature type="region of interest" description="Disordered" evidence="1">
    <location>
        <begin position="1"/>
        <end position="75"/>
    </location>
</feature>
<reference evidence="2 3" key="1">
    <citation type="journal article" date="2024" name="G3 (Bethesda)">
        <title>Genome assembly of Hibiscus sabdariffa L. provides insights into metabolisms of medicinal natural products.</title>
        <authorList>
            <person name="Kim T."/>
        </authorList>
    </citation>
    <scope>NUCLEOTIDE SEQUENCE [LARGE SCALE GENOMIC DNA]</scope>
    <source>
        <strain evidence="2">TK-2024</strain>
        <tissue evidence="2">Old leaves</tissue>
    </source>
</reference>